<dbReference type="InterPro" id="IPR001584">
    <property type="entry name" value="Integrase_cat-core"/>
</dbReference>
<dbReference type="Pfam" id="PF00665">
    <property type="entry name" value="rve"/>
    <property type="match status" value="1"/>
</dbReference>
<dbReference type="Gene3D" id="3.30.420.10">
    <property type="entry name" value="Ribonuclease H-like superfamily/Ribonuclease H"/>
    <property type="match status" value="1"/>
</dbReference>
<dbReference type="InterPro" id="IPR012337">
    <property type="entry name" value="RNaseH-like_sf"/>
</dbReference>
<dbReference type="PANTHER" id="PTHR42648">
    <property type="entry name" value="TRANSPOSASE, PUTATIVE-RELATED"/>
    <property type="match status" value="1"/>
</dbReference>
<dbReference type="AlphaFoldDB" id="A0A699TPB2"/>
<feature type="domain" description="Integrase catalytic" evidence="2">
    <location>
        <begin position="1"/>
        <end position="112"/>
    </location>
</feature>
<evidence type="ECO:0000256" key="1">
    <source>
        <dbReference type="SAM" id="MobiDB-lite"/>
    </source>
</evidence>
<feature type="non-terminal residue" evidence="3">
    <location>
        <position position="112"/>
    </location>
</feature>
<reference evidence="3" key="1">
    <citation type="journal article" date="2019" name="Sci. Rep.">
        <title>Draft genome of Tanacetum cinerariifolium, the natural source of mosquito coil.</title>
        <authorList>
            <person name="Yamashiro T."/>
            <person name="Shiraishi A."/>
            <person name="Satake H."/>
            <person name="Nakayama K."/>
        </authorList>
    </citation>
    <scope>NUCLEOTIDE SEQUENCE</scope>
</reference>
<dbReference type="InterPro" id="IPR036397">
    <property type="entry name" value="RNaseH_sf"/>
</dbReference>
<dbReference type="EMBL" id="BKCJ011260509">
    <property type="protein sequence ID" value="GFD11653.1"/>
    <property type="molecule type" value="Genomic_DNA"/>
</dbReference>
<evidence type="ECO:0000313" key="3">
    <source>
        <dbReference type="EMBL" id="GFD11653.1"/>
    </source>
</evidence>
<dbReference type="InterPro" id="IPR039537">
    <property type="entry name" value="Retrotran_Ty1/copia-like"/>
</dbReference>
<accession>A0A699TPB2</accession>
<sequence length="112" mass="12850">MDLCGPMRVASINGKKYILVIVDDYSRYTWTLFLRSKDETPEVLKEFLTMIQRNLQAPVITVRTGRGTKFLNKTLNAFFKEEGTEHQTSTAQTPKQNGVVKRRNRTLVEAAQ</sequence>
<proteinExistence type="predicted"/>
<comment type="caution">
    <text evidence="3">The sequence shown here is derived from an EMBL/GenBank/DDBJ whole genome shotgun (WGS) entry which is preliminary data.</text>
</comment>
<dbReference type="SUPFAM" id="SSF53098">
    <property type="entry name" value="Ribonuclease H-like"/>
    <property type="match status" value="1"/>
</dbReference>
<feature type="region of interest" description="Disordered" evidence="1">
    <location>
        <begin position="82"/>
        <end position="103"/>
    </location>
</feature>
<dbReference type="PANTHER" id="PTHR42648:SF21">
    <property type="entry name" value="CYSTEINE-RICH RLK (RECEPTOR-LIKE PROTEIN KINASE) 8"/>
    <property type="match status" value="1"/>
</dbReference>
<dbReference type="GO" id="GO:0003676">
    <property type="term" value="F:nucleic acid binding"/>
    <property type="evidence" value="ECO:0007669"/>
    <property type="project" value="InterPro"/>
</dbReference>
<protein>
    <submittedName>
        <fullName evidence="3">Putative ribonuclease H-like domain-containing protein</fullName>
    </submittedName>
</protein>
<gene>
    <name evidence="3" type="ORF">Tci_883622</name>
</gene>
<dbReference type="PROSITE" id="PS50994">
    <property type="entry name" value="INTEGRASE"/>
    <property type="match status" value="1"/>
</dbReference>
<feature type="compositionally biased region" description="Polar residues" evidence="1">
    <location>
        <begin position="86"/>
        <end position="96"/>
    </location>
</feature>
<name>A0A699TPB2_TANCI</name>
<organism evidence="3">
    <name type="scientific">Tanacetum cinerariifolium</name>
    <name type="common">Dalmatian daisy</name>
    <name type="synonym">Chrysanthemum cinerariifolium</name>
    <dbReference type="NCBI Taxonomy" id="118510"/>
    <lineage>
        <taxon>Eukaryota</taxon>
        <taxon>Viridiplantae</taxon>
        <taxon>Streptophyta</taxon>
        <taxon>Embryophyta</taxon>
        <taxon>Tracheophyta</taxon>
        <taxon>Spermatophyta</taxon>
        <taxon>Magnoliopsida</taxon>
        <taxon>eudicotyledons</taxon>
        <taxon>Gunneridae</taxon>
        <taxon>Pentapetalae</taxon>
        <taxon>asterids</taxon>
        <taxon>campanulids</taxon>
        <taxon>Asterales</taxon>
        <taxon>Asteraceae</taxon>
        <taxon>Asteroideae</taxon>
        <taxon>Anthemideae</taxon>
        <taxon>Anthemidinae</taxon>
        <taxon>Tanacetum</taxon>
    </lineage>
</organism>
<dbReference type="GO" id="GO:0015074">
    <property type="term" value="P:DNA integration"/>
    <property type="evidence" value="ECO:0007669"/>
    <property type="project" value="InterPro"/>
</dbReference>
<evidence type="ECO:0000259" key="2">
    <source>
        <dbReference type="PROSITE" id="PS50994"/>
    </source>
</evidence>